<organism evidence="1 2">
    <name type="scientific">Portunus trituberculatus</name>
    <name type="common">Swimming crab</name>
    <name type="synonym">Neptunus trituberculatus</name>
    <dbReference type="NCBI Taxonomy" id="210409"/>
    <lineage>
        <taxon>Eukaryota</taxon>
        <taxon>Metazoa</taxon>
        <taxon>Ecdysozoa</taxon>
        <taxon>Arthropoda</taxon>
        <taxon>Crustacea</taxon>
        <taxon>Multicrustacea</taxon>
        <taxon>Malacostraca</taxon>
        <taxon>Eumalacostraca</taxon>
        <taxon>Eucarida</taxon>
        <taxon>Decapoda</taxon>
        <taxon>Pleocyemata</taxon>
        <taxon>Brachyura</taxon>
        <taxon>Eubrachyura</taxon>
        <taxon>Portunoidea</taxon>
        <taxon>Portunidae</taxon>
        <taxon>Portuninae</taxon>
        <taxon>Portunus</taxon>
    </lineage>
</organism>
<evidence type="ECO:0000313" key="1">
    <source>
        <dbReference type="EMBL" id="MPC13940.1"/>
    </source>
</evidence>
<protein>
    <submittedName>
        <fullName evidence="1">Uncharacterized protein</fullName>
    </submittedName>
</protein>
<name>A0A5B7CX06_PORTR</name>
<proteinExistence type="predicted"/>
<gene>
    <name evidence="1" type="ORF">E2C01_006690</name>
</gene>
<reference evidence="1 2" key="1">
    <citation type="submission" date="2019-05" db="EMBL/GenBank/DDBJ databases">
        <title>Another draft genome of Portunus trituberculatus and its Hox gene families provides insights of decapod evolution.</title>
        <authorList>
            <person name="Jeong J.-H."/>
            <person name="Song I."/>
            <person name="Kim S."/>
            <person name="Choi T."/>
            <person name="Kim D."/>
            <person name="Ryu S."/>
            <person name="Kim W."/>
        </authorList>
    </citation>
    <scope>NUCLEOTIDE SEQUENCE [LARGE SCALE GENOMIC DNA]</scope>
    <source>
        <tissue evidence="1">Muscle</tissue>
    </source>
</reference>
<keyword evidence="2" id="KW-1185">Reference proteome</keyword>
<sequence length="67" mass="7765">MQDRCTATDNRGKCKELAPENIAEPHRYCCMLWAQLQPGNSRRHQSPAMHCRLTPPCEISMNFLLYT</sequence>
<evidence type="ECO:0000313" key="2">
    <source>
        <dbReference type="Proteomes" id="UP000324222"/>
    </source>
</evidence>
<dbReference type="EMBL" id="VSRR010000317">
    <property type="protein sequence ID" value="MPC13940.1"/>
    <property type="molecule type" value="Genomic_DNA"/>
</dbReference>
<dbReference type="Proteomes" id="UP000324222">
    <property type="component" value="Unassembled WGS sequence"/>
</dbReference>
<accession>A0A5B7CX06</accession>
<comment type="caution">
    <text evidence="1">The sequence shown here is derived from an EMBL/GenBank/DDBJ whole genome shotgun (WGS) entry which is preliminary data.</text>
</comment>
<dbReference type="AlphaFoldDB" id="A0A5B7CX06"/>